<evidence type="ECO:0000256" key="2">
    <source>
        <dbReference type="ARBA" id="ARBA00022475"/>
    </source>
</evidence>
<keyword evidence="10" id="KW-0813">Transport</keyword>
<dbReference type="InterPro" id="IPR003691">
    <property type="entry name" value="FluC"/>
</dbReference>
<evidence type="ECO:0000256" key="10">
    <source>
        <dbReference type="HAMAP-Rule" id="MF_00454"/>
    </source>
</evidence>
<feature type="binding site" evidence="10">
    <location>
        <position position="97"/>
    </location>
    <ligand>
        <name>Na(+)</name>
        <dbReference type="ChEBI" id="CHEBI:29101"/>
        <note>structural</note>
    </ligand>
</feature>
<comment type="similarity">
    <text evidence="7 10">Belongs to the fluoride channel Fluc/FEX (TC 1.A.43) family.</text>
</comment>
<evidence type="ECO:0000313" key="12">
    <source>
        <dbReference type="Proteomes" id="UP000462152"/>
    </source>
</evidence>
<evidence type="ECO:0000256" key="3">
    <source>
        <dbReference type="ARBA" id="ARBA00022692"/>
    </source>
</evidence>
<dbReference type="PANTHER" id="PTHR28259:SF1">
    <property type="entry name" value="FLUORIDE EXPORT PROTEIN 1-RELATED"/>
    <property type="match status" value="1"/>
</dbReference>
<dbReference type="PANTHER" id="PTHR28259">
    <property type="entry name" value="FLUORIDE EXPORT PROTEIN 1-RELATED"/>
    <property type="match status" value="1"/>
</dbReference>
<feature type="transmembrane region" description="Helical" evidence="10">
    <location>
        <begin position="119"/>
        <end position="141"/>
    </location>
</feature>
<feature type="transmembrane region" description="Helical" evidence="10">
    <location>
        <begin position="84"/>
        <end position="107"/>
    </location>
</feature>
<dbReference type="OrthoDB" id="4408652at2"/>
<evidence type="ECO:0000256" key="6">
    <source>
        <dbReference type="ARBA" id="ARBA00023303"/>
    </source>
</evidence>
<dbReference type="EMBL" id="WOGT01000009">
    <property type="protein sequence ID" value="MUN55816.1"/>
    <property type="molecule type" value="Genomic_DNA"/>
</dbReference>
<dbReference type="AlphaFoldDB" id="A0A7K1LKV0"/>
<dbReference type="Proteomes" id="UP000462152">
    <property type="component" value="Unassembled WGS sequence"/>
</dbReference>
<gene>
    <name evidence="10" type="primary">fluC</name>
    <name evidence="10" type="synonym">crcB</name>
    <name evidence="11" type="ORF">GMA10_11445</name>
</gene>
<keyword evidence="12" id="KW-1185">Reference proteome</keyword>
<evidence type="ECO:0000256" key="1">
    <source>
        <dbReference type="ARBA" id="ARBA00004651"/>
    </source>
</evidence>
<evidence type="ECO:0000256" key="8">
    <source>
        <dbReference type="ARBA" id="ARBA00035585"/>
    </source>
</evidence>
<feature type="transmembrane region" description="Helical" evidence="10">
    <location>
        <begin position="49"/>
        <end position="72"/>
    </location>
</feature>
<accession>A0A7K1LKV0</accession>
<evidence type="ECO:0000256" key="9">
    <source>
        <dbReference type="ARBA" id="ARBA00049940"/>
    </source>
</evidence>
<comment type="activity regulation">
    <text evidence="10">Na(+) is not transported, but it plays an essential structural role and its presence is essential for fluoride channel function.</text>
</comment>
<dbReference type="GO" id="GO:0140114">
    <property type="term" value="P:cellular detoxification of fluoride"/>
    <property type="evidence" value="ECO:0007669"/>
    <property type="project" value="UniProtKB-UniRule"/>
</dbReference>
<feature type="transmembrane region" description="Helical" evidence="10">
    <location>
        <begin position="21"/>
        <end position="43"/>
    </location>
</feature>
<keyword evidence="10" id="KW-0406">Ion transport</keyword>
<evidence type="ECO:0000256" key="4">
    <source>
        <dbReference type="ARBA" id="ARBA00022989"/>
    </source>
</evidence>
<keyword evidence="3 10" id="KW-0812">Transmembrane</keyword>
<evidence type="ECO:0000256" key="7">
    <source>
        <dbReference type="ARBA" id="ARBA00035120"/>
    </source>
</evidence>
<keyword evidence="2 10" id="KW-1003">Cell membrane</keyword>
<dbReference type="Pfam" id="PF02537">
    <property type="entry name" value="CRCB"/>
    <property type="match status" value="1"/>
</dbReference>
<comment type="caution">
    <text evidence="11">The sequence shown here is derived from an EMBL/GenBank/DDBJ whole genome shotgun (WGS) entry which is preliminary data.</text>
</comment>
<keyword evidence="10" id="KW-0479">Metal-binding</keyword>
<organism evidence="11 12">
    <name type="scientific">Rothia koreensis</name>
    <dbReference type="NCBI Taxonomy" id="592378"/>
    <lineage>
        <taxon>Bacteria</taxon>
        <taxon>Bacillati</taxon>
        <taxon>Actinomycetota</taxon>
        <taxon>Actinomycetes</taxon>
        <taxon>Micrococcales</taxon>
        <taxon>Micrococcaceae</taxon>
        <taxon>Rothia</taxon>
    </lineage>
</organism>
<reference evidence="11 12" key="1">
    <citation type="submission" date="2019-12" db="EMBL/GenBank/DDBJ databases">
        <authorList>
            <person name="Li J."/>
            <person name="Shi Y."/>
            <person name="Xu G."/>
            <person name="Xiao D."/>
            <person name="Ran X."/>
        </authorList>
    </citation>
    <scope>NUCLEOTIDE SEQUENCE [LARGE SCALE GENOMIC DNA]</scope>
    <source>
        <strain evidence="11 12">JCM 15915</strain>
    </source>
</reference>
<keyword evidence="10" id="KW-0915">Sodium</keyword>
<dbReference type="GO" id="GO:0062054">
    <property type="term" value="F:fluoride channel activity"/>
    <property type="evidence" value="ECO:0007669"/>
    <property type="project" value="UniProtKB-UniRule"/>
</dbReference>
<feature type="binding site" evidence="10">
    <location>
        <position position="94"/>
    </location>
    <ligand>
        <name>Na(+)</name>
        <dbReference type="ChEBI" id="CHEBI:29101"/>
        <note>structural</note>
    </ligand>
</feature>
<evidence type="ECO:0000256" key="5">
    <source>
        <dbReference type="ARBA" id="ARBA00023136"/>
    </source>
</evidence>
<proteinExistence type="inferred from homology"/>
<protein>
    <recommendedName>
        <fullName evidence="10">Fluoride-specific ion channel FluC</fullName>
    </recommendedName>
</protein>
<evidence type="ECO:0000313" key="11">
    <source>
        <dbReference type="EMBL" id="MUN55816.1"/>
    </source>
</evidence>
<dbReference type="GO" id="GO:0005886">
    <property type="term" value="C:plasma membrane"/>
    <property type="evidence" value="ECO:0007669"/>
    <property type="project" value="UniProtKB-SubCell"/>
</dbReference>
<keyword evidence="4 10" id="KW-1133">Transmembrane helix</keyword>
<comment type="function">
    <text evidence="9 10">Fluoride-specific ion channel. Important for reducing fluoride concentration in the cell, thus reducing its toxicity.</text>
</comment>
<keyword evidence="5 10" id="KW-0472">Membrane</keyword>
<keyword evidence="6 10" id="KW-0407">Ion channel</keyword>
<sequence>MRRHDQSPTPTTGPLYLRPAYLGLAFLGGALGTAIRYGLTLAFPGSGQAMGAILAINLVGAFCLGYLLEALGRRGDDVGTRRTVRVLVGTGALGGFTTYSTLATNVVELLGSGRIWTGIGYALLTVVVGVVASGAGILVAARTTTPVRNDERTAA</sequence>
<name>A0A7K1LKV0_9MICC</name>
<comment type="catalytic activity">
    <reaction evidence="8">
        <text>fluoride(in) = fluoride(out)</text>
        <dbReference type="Rhea" id="RHEA:76159"/>
        <dbReference type="ChEBI" id="CHEBI:17051"/>
    </reaction>
    <physiologicalReaction direction="left-to-right" evidence="8">
        <dbReference type="Rhea" id="RHEA:76160"/>
    </physiologicalReaction>
</comment>
<dbReference type="HAMAP" id="MF_00454">
    <property type="entry name" value="FluC"/>
    <property type="match status" value="1"/>
</dbReference>
<comment type="subcellular location">
    <subcellularLocation>
        <location evidence="1 10">Cell membrane</location>
        <topology evidence="1 10">Multi-pass membrane protein</topology>
    </subcellularLocation>
</comment>
<dbReference type="GO" id="GO:0046872">
    <property type="term" value="F:metal ion binding"/>
    <property type="evidence" value="ECO:0007669"/>
    <property type="project" value="UniProtKB-KW"/>
</dbReference>